<dbReference type="GO" id="GO:0008757">
    <property type="term" value="F:S-adenosylmethionine-dependent methyltransferase activity"/>
    <property type="evidence" value="ECO:0007669"/>
    <property type="project" value="InterPro"/>
</dbReference>
<dbReference type="SUPFAM" id="SSF53335">
    <property type="entry name" value="S-adenosyl-L-methionine-dependent methyltransferases"/>
    <property type="match status" value="1"/>
</dbReference>
<dbReference type="GO" id="GO:0032259">
    <property type="term" value="P:methylation"/>
    <property type="evidence" value="ECO:0007669"/>
    <property type="project" value="UniProtKB-KW"/>
</dbReference>
<evidence type="ECO:0000313" key="2">
    <source>
        <dbReference type="EMBL" id="BBH85939.1"/>
    </source>
</evidence>
<evidence type="ECO:0000259" key="1">
    <source>
        <dbReference type="Pfam" id="PF08241"/>
    </source>
</evidence>
<dbReference type="PANTHER" id="PTHR43460">
    <property type="entry name" value="METHYLTRANSFERASE"/>
    <property type="match status" value="1"/>
</dbReference>
<accession>A0A455SG71</accession>
<dbReference type="InterPro" id="IPR013216">
    <property type="entry name" value="Methyltransf_11"/>
</dbReference>
<reference evidence="2" key="1">
    <citation type="submission" date="2018-12" db="EMBL/GenBank/DDBJ databases">
        <title>Novel natural products biosynthetic potential of the class Ktedonobacteria.</title>
        <authorList>
            <person name="Zheng Y."/>
            <person name="Saitou A."/>
            <person name="Wang C.M."/>
            <person name="Toyoda A."/>
            <person name="Minakuchi Y."/>
            <person name="Sekiguchi Y."/>
            <person name="Ueda K."/>
            <person name="Takano H."/>
            <person name="Sakai Y."/>
            <person name="Yokota A."/>
            <person name="Yabe S."/>
        </authorList>
    </citation>
    <scope>NUCLEOTIDE SEQUENCE</scope>
    <source>
        <strain evidence="2">COM3</strain>
    </source>
</reference>
<feature type="domain" description="Methyltransferase type 11" evidence="1">
    <location>
        <begin position="60"/>
        <end position="148"/>
    </location>
</feature>
<dbReference type="PANTHER" id="PTHR43460:SF1">
    <property type="entry name" value="METHYLTRANSFERASE TYPE 11 DOMAIN-CONTAINING PROTEIN"/>
    <property type="match status" value="1"/>
</dbReference>
<dbReference type="EMBL" id="AP019376">
    <property type="protein sequence ID" value="BBH85939.1"/>
    <property type="molecule type" value="Genomic_DNA"/>
</dbReference>
<organism evidence="2">
    <name type="scientific">Thermosporothrix sp. COM3</name>
    <dbReference type="NCBI Taxonomy" id="2490863"/>
    <lineage>
        <taxon>Bacteria</taxon>
        <taxon>Bacillati</taxon>
        <taxon>Chloroflexota</taxon>
        <taxon>Ktedonobacteria</taxon>
        <taxon>Ktedonobacterales</taxon>
        <taxon>Thermosporotrichaceae</taxon>
        <taxon>Thermosporothrix</taxon>
    </lineage>
</organism>
<protein>
    <submittedName>
        <fullName evidence="2">Methyltransferase</fullName>
    </submittedName>
</protein>
<dbReference type="AlphaFoldDB" id="A0A455SG71"/>
<dbReference type="CDD" id="cd02440">
    <property type="entry name" value="AdoMet_MTases"/>
    <property type="match status" value="1"/>
</dbReference>
<proteinExistence type="predicted"/>
<dbReference type="InterPro" id="IPR052939">
    <property type="entry name" value="23S_rRNA_MeTrnsfrase_RlmA"/>
</dbReference>
<gene>
    <name evidence="2" type="ORF">KTC_06900</name>
</gene>
<dbReference type="Pfam" id="PF08241">
    <property type="entry name" value="Methyltransf_11"/>
    <property type="match status" value="1"/>
</dbReference>
<name>A0A455SG71_9CHLR</name>
<keyword evidence="2" id="KW-0489">Methyltransferase</keyword>
<sequence>MTRSQKDEAFYRSLVNEYNYPFSGWDFSHLNGRMTDDEQPLPWEYREEVKALLPHVHSLLDMDTGGGELLASLQPFPPDTCATEGYPPNIEIARARLEPLNVRVYAVQDDENRALPVEDQRFELVINRHGAFDPRELWRVLKPGGLFVTQQVGGNDNIELNRMLGAPEPKYAGWNCETAVKELQEAGFEILTQQEAYPVTRFYDVGALVFYLKVIEWQIPDFSVERYFERLLELHGRIQREGSIVSHSHRFFVKARKPTA</sequence>
<keyword evidence="2" id="KW-0808">Transferase</keyword>
<dbReference type="Gene3D" id="3.40.50.150">
    <property type="entry name" value="Vaccinia Virus protein VP39"/>
    <property type="match status" value="1"/>
</dbReference>
<dbReference type="InterPro" id="IPR029063">
    <property type="entry name" value="SAM-dependent_MTases_sf"/>
</dbReference>